<keyword evidence="15" id="KW-1185">Reference proteome</keyword>
<dbReference type="AlphaFoldDB" id="A0A068TP08"/>
<evidence type="ECO:0000256" key="11">
    <source>
        <dbReference type="SAM" id="MobiDB-lite"/>
    </source>
</evidence>
<dbReference type="GO" id="GO:0005524">
    <property type="term" value="F:ATP binding"/>
    <property type="evidence" value="ECO:0007669"/>
    <property type="project" value="UniProtKB-KW"/>
</dbReference>
<evidence type="ECO:0000256" key="9">
    <source>
        <dbReference type="ARBA" id="ARBA00023136"/>
    </source>
</evidence>
<dbReference type="GO" id="GO:0016020">
    <property type="term" value="C:membrane"/>
    <property type="evidence" value="ECO:0007669"/>
    <property type="project" value="UniProtKB-SubCell"/>
</dbReference>
<keyword evidence="9 12" id="KW-0472">Membrane</keyword>
<feature type="region of interest" description="Disordered" evidence="11">
    <location>
        <begin position="262"/>
        <end position="293"/>
    </location>
</feature>
<dbReference type="Pfam" id="PF07714">
    <property type="entry name" value="PK_Tyr_Ser-Thr"/>
    <property type="match status" value="1"/>
</dbReference>
<evidence type="ECO:0000256" key="2">
    <source>
        <dbReference type="ARBA" id="ARBA00022614"/>
    </source>
</evidence>
<dbReference type="Gene3D" id="1.10.510.10">
    <property type="entry name" value="Transferase(Phosphotransferase) domain 1"/>
    <property type="match status" value="1"/>
</dbReference>
<evidence type="ECO:0000256" key="5">
    <source>
        <dbReference type="ARBA" id="ARBA00022737"/>
    </source>
</evidence>
<evidence type="ECO:0000313" key="15">
    <source>
        <dbReference type="Proteomes" id="UP000295252"/>
    </source>
</evidence>
<comment type="subcellular location">
    <subcellularLocation>
        <location evidence="1">Membrane</location>
    </subcellularLocation>
</comment>
<dbReference type="InterPro" id="IPR001611">
    <property type="entry name" value="Leu-rich_rpt"/>
</dbReference>
<name>A0A068TP08_COFCA</name>
<gene>
    <name evidence="14" type="ORF">GSCOC_T00021612001</name>
</gene>
<proteinExistence type="predicted"/>
<reference evidence="15" key="1">
    <citation type="journal article" date="2014" name="Science">
        <title>The coffee genome provides insight into the convergent evolution of caffeine biosynthesis.</title>
        <authorList>
            <person name="Denoeud F."/>
            <person name="Carretero-Paulet L."/>
            <person name="Dereeper A."/>
            <person name="Droc G."/>
            <person name="Guyot R."/>
            <person name="Pietrella M."/>
            <person name="Zheng C."/>
            <person name="Alberti A."/>
            <person name="Anthony F."/>
            <person name="Aprea G."/>
            <person name="Aury J.M."/>
            <person name="Bento P."/>
            <person name="Bernard M."/>
            <person name="Bocs S."/>
            <person name="Campa C."/>
            <person name="Cenci A."/>
            <person name="Combes M.C."/>
            <person name="Crouzillat D."/>
            <person name="Da Silva C."/>
            <person name="Daddiego L."/>
            <person name="De Bellis F."/>
            <person name="Dussert S."/>
            <person name="Garsmeur O."/>
            <person name="Gayraud T."/>
            <person name="Guignon V."/>
            <person name="Jahn K."/>
            <person name="Jamilloux V."/>
            <person name="Joet T."/>
            <person name="Labadie K."/>
            <person name="Lan T."/>
            <person name="Leclercq J."/>
            <person name="Lepelley M."/>
            <person name="Leroy T."/>
            <person name="Li L.T."/>
            <person name="Librado P."/>
            <person name="Lopez L."/>
            <person name="Munoz A."/>
            <person name="Noel B."/>
            <person name="Pallavicini A."/>
            <person name="Perrotta G."/>
            <person name="Poncet V."/>
            <person name="Pot D."/>
            <person name="Priyono X."/>
            <person name="Rigoreau M."/>
            <person name="Rouard M."/>
            <person name="Rozas J."/>
            <person name="Tranchant-Dubreuil C."/>
            <person name="VanBuren R."/>
            <person name="Zhang Q."/>
            <person name="Andrade A.C."/>
            <person name="Argout X."/>
            <person name="Bertrand B."/>
            <person name="de Kochko A."/>
            <person name="Graziosi G."/>
            <person name="Henry R.J."/>
            <person name="Jayarama X."/>
            <person name="Ming R."/>
            <person name="Nagai C."/>
            <person name="Rounsley S."/>
            <person name="Sankoff D."/>
            <person name="Giuliano G."/>
            <person name="Albert V.A."/>
            <person name="Wincker P."/>
            <person name="Lashermes P."/>
        </authorList>
    </citation>
    <scope>NUCLEOTIDE SEQUENCE [LARGE SCALE GENOMIC DNA]</scope>
    <source>
        <strain evidence="15">cv. DH200-94</strain>
    </source>
</reference>
<dbReference type="OMA" id="FGVSCHG"/>
<dbReference type="Gramene" id="CDO97732">
    <property type="protein sequence ID" value="CDO97732"/>
    <property type="gene ID" value="GSCOC_T00021612001"/>
</dbReference>
<dbReference type="Pfam" id="PF08263">
    <property type="entry name" value="LRRNT_2"/>
    <property type="match status" value="1"/>
</dbReference>
<dbReference type="GO" id="GO:0004672">
    <property type="term" value="F:protein kinase activity"/>
    <property type="evidence" value="ECO:0007669"/>
    <property type="project" value="InterPro"/>
</dbReference>
<evidence type="ECO:0000256" key="10">
    <source>
        <dbReference type="ARBA" id="ARBA00023180"/>
    </source>
</evidence>
<evidence type="ECO:0000256" key="1">
    <source>
        <dbReference type="ARBA" id="ARBA00004370"/>
    </source>
</evidence>
<evidence type="ECO:0000256" key="6">
    <source>
        <dbReference type="ARBA" id="ARBA00022741"/>
    </source>
</evidence>
<evidence type="ECO:0000256" key="8">
    <source>
        <dbReference type="ARBA" id="ARBA00022989"/>
    </source>
</evidence>
<dbReference type="Pfam" id="PF00560">
    <property type="entry name" value="LRR_1"/>
    <property type="match status" value="1"/>
</dbReference>
<dbReference type="SUPFAM" id="SSF52058">
    <property type="entry name" value="L domain-like"/>
    <property type="match status" value="1"/>
</dbReference>
<dbReference type="SUPFAM" id="SSF56112">
    <property type="entry name" value="Protein kinase-like (PK-like)"/>
    <property type="match status" value="1"/>
</dbReference>
<dbReference type="FunFam" id="3.80.10.10:FF:000041">
    <property type="entry name" value="LRR receptor-like serine/threonine-protein kinase ERECTA"/>
    <property type="match status" value="1"/>
</dbReference>
<feature type="compositionally biased region" description="Low complexity" evidence="11">
    <location>
        <begin position="271"/>
        <end position="283"/>
    </location>
</feature>
<evidence type="ECO:0000256" key="3">
    <source>
        <dbReference type="ARBA" id="ARBA00022692"/>
    </source>
</evidence>
<dbReference type="InterPro" id="IPR001245">
    <property type="entry name" value="Ser-Thr/Tyr_kinase_cat_dom"/>
</dbReference>
<evidence type="ECO:0000259" key="13">
    <source>
        <dbReference type="PROSITE" id="PS50011"/>
    </source>
</evidence>
<dbReference type="PANTHER" id="PTHR48007:SF64">
    <property type="entry name" value="POLLEN RECEPTOR-LIKE KINASE 1"/>
    <property type="match status" value="1"/>
</dbReference>
<dbReference type="EMBL" id="HG739086">
    <property type="protein sequence ID" value="CDO97732.1"/>
    <property type="molecule type" value="Genomic_DNA"/>
</dbReference>
<dbReference type="InParanoid" id="A0A068TP08"/>
<evidence type="ECO:0000256" key="12">
    <source>
        <dbReference type="SAM" id="Phobius"/>
    </source>
</evidence>
<keyword evidence="7" id="KW-0067">ATP-binding</keyword>
<dbReference type="Gene3D" id="3.80.10.10">
    <property type="entry name" value="Ribonuclease Inhibitor"/>
    <property type="match status" value="3"/>
</dbReference>
<sequence>MLMGACRGPPAPPPRHGTKLNVGTTRVIALMLLIFSSSSSSWVLLASGAPPVDTTTAEALLRFKSSLAYVNVFDTWNPSVAPSPCAGNYATWRGVLCSNGLVWGLQLENLRLTGQIDVDALVPLRSLRTISLMNNSFEGPMPEWKKLGALKSLFLSNNHFSGQIPPDAFKAMASLKKVYLANNRFTGNIPATLATPRLLELRLENNQFTGPIPDLKPGIKVLNVSNNQLQGPIPSSLAKMGPSSFAGNKGVCGPPLAISCNSPAPLPDQKPSPTSAPSADSADPAPPQVTGDKASSVSRTVIVALAILVALVAIAVLLAIYRRSKKETPRLGKAVTSPSSSEKHSKSAADNQMASVGGNAVTSRKAKAEASKLSFVREDRQKFDLQDLLRASAEVLGSGNFGSSYKAVLMDGQAVVVKRFKQMSNVGKEDFHEHMRRLGRLVHPNLLPLVAYYYRKEEKLLVFDYVQNGNLASHLHGNHSADQPALDWPTRLKIVKGVARGLAYLHHELPSVSLPHGHLKSSNVVLDKTFQPLLMDYALVPVVNPEQVQHLLVAYKSPEYVQHGRTTRKTDVWNLGVLILEILTSNFPANYIAQGTGVSSSSSSSYSYKSSEVAGWINSIKAAEDQQEGEMWKLLRIGVGCCEEDAETRWDLKEAVEKIEDVKERDETGFDG</sequence>
<dbReference type="Proteomes" id="UP000295252">
    <property type="component" value="Chromosome VI"/>
</dbReference>
<keyword evidence="8 12" id="KW-1133">Transmembrane helix</keyword>
<accession>A0A068TP08</accession>
<keyword evidence="6" id="KW-0547">Nucleotide-binding</keyword>
<feature type="transmembrane region" description="Helical" evidence="12">
    <location>
        <begin position="301"/>
        <end position="321"/>
    </location>
</feature>
<dbReference type="FunFam" id="3.30.200.20:FF:000307">
    <property type="entry name" value="pollen receptor-like kinase 1"/>
    <property type="match status" value="1"/>
</dbReference>
<dbReference type="Gene3D" id="3.30.200.20">
    <property type="entry name" value="Phosphorylase Kinase, domain 1"/>
    <property type="match status" value="1"/>
</dbReference>
<dbReference type="OrthoDB" id="418615at2759"/>
<dbReference type="STRING" id="49390.A0A068TP08"/>
<dbReference type="PhylomeDB" id="A0A068TP08"/>
<evidence type="ECO:0000313" key="14">
    <source>
        <dbReference type="EMBL" id="CDO97732.1"/>
    </source>
</evidence>
<evidence type="ECO:0000256" key="4">
    <source>
        <dbReference type="ARBA" id="ARBA00022729"/>
    </source>
</evidence>
<dbReference type="InterPro" id="IPR046959">
    <property type="entry name" value="PRK1-6/SRF4-like"/>
</dbReference>
<evidence type="ECO:0000256" key="7">
    <source>
        <dbReference type="ARBA" id="ARBA00022840"/>
    </source>
</evidence>
<dbReference type="PANTHER" id="PTHR48007">
    <property type="entry name" value="LEUCINE-RICH REPEAT RECEPTOR-LIKE PROTEIN KINASE PXC1"/>
    <property type="match status" value="1"/>
</dbReference>
<keyword evidence="2" id="KW-0433">Leucine-rich repeat</keyword>
<dbReference type="PROSITE" id="PS50011">
    <property type="entry name" value="PROTEIN_KINASE_DOM"/>
    <property type="match status" value="1"/>
</dbReference>
<dbReference type="InterPro" id="IPR000719">
    <property type="entry name" value="Prot_kinase_dom"/>
</dbReference>
<dbReference type="InterPro" id="IPR011009">
    <property type="entry name" value="Kinase-like_dom_sf"/>
</dbReference>
<keyword evidence="5" id="KW-0677">Repeat</keyword>
<keyword evidence="3 12" id="KW-0812">Transmembrane</keyword>
<feature type="region of interest" description="Disordered" evidence="11">
    <location>
        <begin position="328"/>
        <end position="363"/>
    </location>
</feature>
<dbReference type="InterPro" id="IPR013210">
    <property type="entry name" value="LRR_N_plant-typ"/>
</dbReference>
<protein>
    <recommendedName>
        <fullName evidence="13">Protein kinase domain-containing protein</fullName>
    </recommendedName>
</protein>
<dbReference type="Pfam" id="PF13855">
    <property type="entry name" value="LRR_8"/>
    <property type="match status" value="1"/>
</dbReference>
<organism evidence="14 15">
    <name type="scientific">Coffea canephora</name>
    <name type="common">Robusta coffee</name>
    <dbReference type="NCBI Taxonomy" id="49390"/>
    <lineage>
        <taxon>Eukaryota</taxon>
        <taxon>Viridiplantae</taxon>
        <taxon>Streptophyta</taxon>
        <taxon>Embryophyta</taxon>
        <taxon>Tracheophyta</taxon>
        <taxon>Spermatophyta</taxon>
        <taxon>Magnoliopsida</taxon>
        <taxon>eudicotyledons</taxon>
        <taxon>Gunneridae</taxon>
        <taxon>Pentapetalae</taxon>
        <taxon>asterids</taxon>
        <taxon>lamiids</taxon>
        <taxon>Gentianales</taxon>
        <taxon>Rubiaceae</taxon>
        <taxon>Ixoroideae</taxon>
        <taxon>Gardenieae complex</taxon>
        <taxon>Bertiereae - Coffeeae clade</taxon>
        <taxon>Coffeeae</taxon>
        <taxon>Coffea</taxon>
    </lineage>
</organism>
<keyword evidence="4" id="KW-0732">Signal</keyword>
<dbReference type="InterPro" id="IPR032675">
    <property type="entry name" value="LRR_dom_sf"/>
</dbReference>
<keyword evidence="10" id="KW-0325">Glycoprotein</keyword>
<feature type="domain" description="Protein kinase" evidence="13">
    <location>
        <begin position="390"/>
        <end position="670"/>
    </location>
</feature>